<feature type="domain" description="Peptidase M20 dimerisation" evidence="3">
    <location>
        <begin position="186"/>
        <end position="280"/>
    </location>
</feature>
<sequence length="393" mass="42930">MLDLKDYISLYEDYVINLRRFFHEYPELSGEEINTSMKIREELDKMNIEYEIVGDFGIIGTLKGRNQGKTIALRADMDALPIPESEFNLSQKKSIISSISNISHACGHDGHSAMLLGTAKILSDLRNSFDGTILFCFEQGEEDGSGVLPMLEKLEPKNVDAMWGIHLYSELPSGMICVDEGPRMSGATVFSVNISGKGGHGSSPHQTIDPINCTVQIISNLSSILSRELNPIDTGVLTIGHINAGKAPNVIPDSALFSGTMRYFDLDIGAQIIESFKRIVFNTASAHNCIVNLTLDGPGYPVINDSNLSFLAKTSIENSIGKEFLTSCKPWMASESMSRYLRKYPGVFAFLGINNTGLGTGAPHHNPSFDIDESCLKNGVASSVQFALDFLKS</sequence>
<gene>
    <name evidence="4" type="ordered locus">Curi_c26230</name>
</gene>
<dbReference type="InterPro" id="IPR011650">
    <property type="entry name" value="Peptidase_M20_dimer"/>
</dbReference>
<comment type="cofactor">
    <cofactor evidence="2">
        <name>Mn(2+)</name>
        <dbReference type="ChEBI" id="CHEBI:29035"/>
    </cofactor>
    <text evidence="2">The Mn(2+) ion enhances activity.</text>
</comment>
<dbReference type="FunFam" id="3.30.70.360:FF:000001">
    <property type="entry name" value="N-acetyldiaminopimelate deacetylase"/>
    <property type="match status" value="1"/>
</dbReference>
<dbReference type="PANTHER" id="PTHR11014:SF63">
    <property type="entry name" value="METALLOPEPTIDASE, PUTATIVE (AFU_ORTHOLOGUE AFUA_6G09600)-RELATED"/>
    <property type="match status" value="1"/>
</dbReference>
<dbReference type="InterPro" id="IPR036264">
    <property type="entry name" value="Bact_exopeptidase_dim_dom"/>
</dbReference>
<dbReference type="NCBIfam" id="TIGR01891">
    <property type="entry name" value="amidohydrolases"/>
    <property type="match status" value="1"/>
</dbReference>
<dbReference type="InterPro" id="IPR017439">
    <property type="entry name" value="Amidohydrolase"/>
</dbReference>
<dbReference type="KEGG" id="cad:Curi_c26230"/>
<name>K0B0R8_GOTA9</name>
<evidence type="ECO:0000256" key="1">
    <source>
        <dbReference type="ARBA" id="ARBA00022801"/>
    </source>
</evidence>
<dbReference type="GO" id="GO:0050118">
    <property type="term" value="F:N-acetyldiaminopimelate deacetylase activity"/>
    <property type="evidence" value="ECO:0007669"/>
    <property type="project" value="UniProtKB-ARBA"/>
</dbReference>
<feature type="binding site" evidence="2">
    <location>
        <position position="365"/>
    </location>
    <ligand>
        <name>Mn(2+)</name>
        <dbReference type="ChEBI" id="CHEBI:29035"/>
        <label>2</label>
    </ligand>
</feature>
<protein>
    <submittedName>
        <fullName evidence="4">Amidohydrolase, peptidase M20 family</fullName>
        <ecNumber evidence="4">3.5.1.-</ecNumber>
    </submittedName>
</protein>
<dbReference type="Proteomes" id="UP000006094">
    <property type="component" value="Chromosome"/>
</dbReference>
<dbReference type="AlphaFoldDB" id="K0B0R8"/>
<evidence type="ECO:0000313" key="4">
    <source>
        <dbReference type="EMBL" id="AFS79618.1"/>
    </source>
</evidence>
<keyword evidence="1 4" id="KW-0378">Hydrolase</keyword>
<keyword evidence="2" id="KW-0479">Metal-binding</keyword>
<dbReference type="PANTHER" id="PTHR11014">
    <property type="entry name" value="PEPTIDASE M20 FAMILY MEMBER"/>
    <property type="match status" value="1"/>
</dbReference>
<feature type="binding site" evidence="2">
    <location>
        <position position="142"/>
    </location>
    <ligand>
        <name>Mn(2+)</name>
        <dbReference type="ChEBI" id="CHEBI:29035"/>
        <label>2</label>
    </ligand>
</feature>
<evidence type="ECO:0000313" key="5">
    <source>
        <dbReference type="Proteomes" id="UP000006094"/>
    </source>
</evidence>
<dbReference type="PIRSF" id="PIRSF005962">
    <property type="entry name" value="Pept_M20D_amidohydro"/>
    <property type="match status" value="1"/>
</dbReference>
<dbReference type="Gene3D" id="3.30.70.360">
    <property type="match status" value="1"/>
</dbReference>
<dbReference type="Pfam" id="PF07687">
    <property type="entry name" value="M20_dimer"/>
    <property type="match status" value="1"/>
</dbReference>
<keyword evidence="5" id="KW-1185">Reference proteome</keyword>
<dbReference type="EC" id="3.5.1.-" evidence="4"/>
<proteinExistence type="predicted"/>
<keyword evidence="2" id="KW-0464">Manganese</keyword>
<dbReference type="EMBL" id="CP003326">
    <property type="protein sequence ID" value="AFS79618.1"/>
    <property type="molecule type" value="Genomic_DNA"/>
</dbReference>
<dbReference type="STRING" id="1128398.Curi_c26230"/>
<feature type="binding site" evidence="2">
    <location>
        <position position="106"/>
    </location>
    <ligand>
        <name>Mn(2+)</name>
        <dbReference type="ChEBI" id="CHEBI:29035"/>
        <label>2</label>
    </ligand>
</feature>
<dbReference type="SUPFAM" id="SSF55031">
    <property type="entry name" value="Bacterial exopeptidase dimerisation domain"/>
    <property type="match status" value="1"/>
</dbReference>
<dbReference type="eggNOG" id="COG1473">
    <property type="taxonomic scope" value="Bacteria"/>
</dbReference>
<reference evidence="4 5" key="1">
    <citation type="journal article" date="2012" name="PLoS ONE">
        <title>The purine-utilizing bacterium Clostridium acidurici 9a: a genome-guided metabolic reconsideration.</title>
        <authorList>
            <person name="Hartwich K."/>
            <person name="Poehlein A."/>
            <person name="Daniel R."/>
        </authorList>
    </citation>
    <scope>NUCLEOTIDE SEQUENCE [LARGE SCALE GENOMIC DNA]</scope>
    <source>
        <strain evidence="5">ATCC 7906 / DSM 604 / BCRC 14475 / CIP 104303 / KCTC 5404 / NCIMB 10678 / 9a</strain>
    </source>
</reference>
<accession>K0B0R8</accession>
<dbReference type="HOGENOM" id="CLU_023257_0_1_9"/>
<dbReference type="Pfam" id="PF01546">
    <property type="entry name" value="Peptidase_M20"/>
    <property type="match status" value="1"/>
</dbReference>
<dbReference type="SUPFAM" id="SSF53187">
    <property type="entry name" value="Zn-dependent exopeptidases"/>
    <property type="match status" value="1"/>
</dbReference>
<dbReference type="GO" id="GO:0046872">
    <property type="term" value="F:metal ion binding"/>
    <property type="evidence" value="ECO:0007669"/>
    <property type="project" value="UniProtKB-KW"/>
</dbReference>
<feature type="binding site" evidence="2">
    <location>
        <position position="166"/>
    </location>
    <ligand>
        <name>Mn(2+)</name>
        <dbReference type="ChEBI" id="CHEBI:29035"/>
        <label>2</label>
    </ligand>
</feature>
<dbReference type="GO" id="GO:0019877">
    <property type="term" value="P:diaminopimelate biosynthetic process"/>
    <property type="evidence" value="ECO:0007669"/>
    <property type="project" value="UniProtKB-ARBA"/>
</dbReference>
<dbReference type="InterPro" id="IPR002933">
    <property type="entry name" value="Peptidase_M20"/>
</dbReference>
<organism evidence="4 5">
    <name type="scientific">Gottschalkia acidurici (strain ATCC 7906 / DSM 604 / BCRC 14475 / CIP 104303 / KCTC 5404 / NCIMB 10678 / 9a)</name>
    <name type="common">Clostridium acidurici</name>
    <dbReference type="NCBI Taxonomy" id="1128398"/>
    <lineage>
        <taxon>Bacteria</taxon>
        <taxon>Bacillati</taxon>
        <taxon>Bacillota</taxon>
        <taxon>Tissierellia</taxon>
        <taxon>Tissierellales</taxon>
        <taxon>Gottschalkiaceae</taxon>
        <taxon>Gottschalkia</taxon>
    </lineage>
</organism>
<evidence type="ECO:0000259" key="3">
    <source>
        <dbReference type="Pfam" id="PF07687"/>
    </source>
</evidence>
<feature type="binding site" evidence="2">
    <location>
        <position position="108"/>
    </location>
    <ligand>
        <name>Mn(2+)</name>
        <dbReference type="ChEBI" id="CHEBI:29035"/>
        <label>2</label>
    </ligand>
</feature>
<evidence type="ECO:0000256" key="2">
    <source>
        <dbReference type="PIRSR" id="PIRSR005962-1"/>
    </source>
</evidence>
<dbReference type="Gene3D" id="3.40.630.10">
    <property type="entry name" value="Zn peptidases"/>
    <property type="match status" value="1"/>
</dbReference>